<gene>
    <name evidence="1" type="ORF">PMEA_00004179</name>
</gene>
<evidence type="ECO:0000313" key="2">
    <source>
        <dbReference type="Proteomes" id="UP001159428"/>
    </source>
</evidence>
<dbReference type="AlphaFoldDB" id="A0AAU9WA96"/>
<proteinExistence type="predicted"/>
<organism evidence="1 2">
    <name type="scientific">Pocillopora meandrina</name>
    <dbReference type="NCBI Taxonomy" id="46732"/>
    <lineage>
        <taxon>Eukaryota</taxon>
        <taxon>Metazoa</taxon>
        <taxon>Cnidaria</taxon>
        <taxon>Anthozoa</taxon>
        <taxon>Hexacorallia</taxon>
        <taxon>Scleractinia</taxon>
        <taxon>Astrocoeniina</taxon>
        <taxon>Pocilloporidae</taxon>
        <taxon>Pocillopora</taxon>
    </lineage>
</organism>
<keyword evidence="2" id="KW-1185">Reference proteome</keyword>
<name>A0AAU9WA96_9CNID</name>
<sequence length="553" mass="64288">MLVQGHVVCDSEVFPVSIFDVDSVELQQIDSQENDEIEPLQGTSATERFEDPKVTTDDITWMDEIIKNYGFKKHPVADMWTEQPSFEDDLGTENFKTAAEKAERFFLKFSKNRGKSPWELLQKVTKNQNYKLLKITAARYLLVTHILWLVSGKKLTACKEKRDNYTGIPQSWKIPEGGVCFPKPYGSATYKSDYDVGLIGKDSGTVTQKFNSYFQTTFKLPSELVFDTNVYAYTLEFAMPSMFPNLPPSFTSGLRKFEQMGRYKMQELASAYYKVFKYNEGSFKVMKNGAIGKIKDKEAKKELLGWLREFEKMNKQVTLRKMKKQPLAEFRLAHNEKYQEYLQSMSQGKTGGYQIQSIDYLAKALLYAAQAYHTRGAIRHVVQGLQMKAIPTCQYYTPLSTYDLWVSMIENWGELNKEYKHCRNISVAKCLMKMSKYLSRMFDAMRVIRRSRLPKNDREGLLDFGTTDDPEFVTHLLLRYRKSGKELSPAANQFVMLFWKKFNCNIFNPHLSYFWWDCLKKIHNEVNAYNKKLAANVNEIEGMELFEPPPNNF</sequence>
<comment type="caution">
    <text evidence="1">The sequence shown here is derived from an EMBL/GenBank/DDBJ whole genome shotgun (WGS) entry which is preliminary data.</text>
</comment>
<reference evidence="1 2" key="1">
    <citation type="submission" date="2022-05" db="EMBL/GenBank/DDBJ databases">
        <authorList>
            <consortium name="Genoscope - CEA"/>
            <person name="William W."/>
        </authorList>
    </citation>
    <scope>NUCLEOTIDE SEQUENCE [LARGE SCALE GENOMIC DNA]</scope>
</reference>
<accession>A0AAU9WA96</accession>
<dbReference type="Proteomes" id="UP001159428">
    <property type="component" value="Unassembled WGS sequence"/>
</dbReference>
<evidence type="ECO:0000313" key="1">
    <source>
        <dbReference type="EMBL" id="CAH3110060.1"/>
    </source>
</evidence>
<dbReference type="EMBL" id="CALNXJ010000012">
    <property type="protein sequence ID" value="CAH3110060.1"/>
    <property type="molecule type" value="Genomic_DNA"/>
</dbReference>
<protein>
    <submittedName>
        <fullName evidence="1">Uncharacterized protein</fullName>
    </submittedName>
</protein>